<proteinExistence type="predicted"/>
<feature type="non-terminal residue" evidence="1">
    <location>
        <position position="129"/>
    </location>
</feature>
<name>X1DK84_9ZZZZ</name>
<reference evidence="1" key="1">
    <citation type="journal article" date="2014" name="Front. Microbiol.">
        <title>High frequency of phylogenetically diverse reductive dehalogenase-homologous genes in deep subseafloor sedimentary metagenomes.</title>
        <authorList>
            <person name="Kawai M."/>
            <person name="Futagami T."/>
            <person name="Toyoda A."/>
            <person name="Takaki Y."/>
            <person name="Nishi S."/>
            <person name="Hori S."/>
            <person name="Arai W."/>
            <person name="Tsubouchi T."/>
            <person name="Morono Y."/>
            <person name="Uchiyama I."/>
            <person name="Ito T."/>
            <person name="Fujiyama A."/>
            <person name="Inagaki F."/>
            <person name="Takami H."/>
        </authorList>
    </citation>
    <scope>NUCLEOTIDE SEQUENCE</scope>
    <source>
        <strain evidence="1">Expedition CK06-06</strain>
    </source>
</reference>
<accession>X1DK84</accession>
<sequence length="129" mass="15384">MYMNSERARLMRNFNDSLTDAHKLNRELKDMGVSQETLAILDLLRIYGVGRGNTRPKDDTLRGIMDSKEYYRNRRPQEEEDEKLMEWRKTLDVLRKYLDVHRCIIQLYNDGASVKTVWGQTVIDRDHSY</sequence>
<organism evidence="1">
    <name type="scientific">marine sediment metagenome</name>
    <dbReference type="NCBI Taxonomy" id="412755"/>
    <lineage>
        <taxon>unclassified sequences</taxon>
        <taxon>metagenomes</taxon>
        <taxon>ecological metagenomes</taxon>
    </lineage>
</organism>
<dbReference type="AlphaFoldDB" id="X1DK84"/>
<gene>
    <name evidence="1" type="ORF">S01H4_39120</name>
</gene>
<evidence type="ECO:0000313" key="1">
    <source>
        <dbReference type="EMBL" id="GAG96836.1"/>
    </source>
</evidence>
<protein>
    <submittedName>
        <fullName evidence="1">Uncharacterized protein</fullName>
    </submittedName>
</protein>
<comment type="caution">
    <text evidence="1">The sequence shown here is derived from an EMBL/GenBank/DDBJ whole genome shotgun (WGS) entry which is preliminary data.</text>
</comment>
<dbReference type="EMBL" id="BART01021157">
    <property type="protein sequence ID" value="GAG96836.1"/>
    <property type="molecule type" value="Genomic_DNA"/>
</dbReference>